<evidence type="ECO:0000313" key="2">
    <source>
        <dbReference type="EMBL" id="KAK7462968.1"/>
    </source>
</evidence>
<organism evidence="2 3">
    <name type="scientific">Marasmiellus scandens</name>
    <dbReference type="NCBI Taxonomy" id="2682957"/>
    <lineage>
        <taxon>Eukaryota</taxon>
        <taxon>Fungi</taxon>
        <taxon>Dikarya</taxon>
        <taxon>Basidiomycota</taxon>
        <taxon>Agaricomycotina</taxon>
        <taxon>Agaricomycetes</taxon>
        <taxon>Agaricomycetidae</taxon>
        <taxon>Agaricales</taxon>
        <taxon>Marasmiineae</taxon>
        <taxon>Omphalotaceae</taxon>
        <taxon>Marasmiellus</taxon>
    </lineage>
</organism>
<comment type="caution">
    <text evidence="2">The sequence shown here is derived from an EMBL/GenBank/DDBJ whole genome shotgun (WGS) entry which is preliminary data.</text>
</comment>
<dbReference type="Gene3D" id="1.25.40.10">
    <property type="entry name" value="Tetratricopeptide repeat domain"/>
    <property type="match status" value="1"/>
</dbReference>
<reference evidence="2 3" key="1">
    <citation type="submission" date="2024-01" db="EMBL/GenBank/DDBJ databases">
        <title>A draft genome for the cacao thread blight pathogen Marasmiellus scandens.</title>
        <authorList>
            <person name="Baruah I.K."/>
            <person name="Leung J."/>
            <person name="Bukari Y."/>
            <person name="Amoako-Attah I."/>
            <person name="Meinhardt L.W."/>
            <person name="Bailey B.A."/>
            <person name="Cohen S.P."/>
        </authorList>
    </citation>
    <scope>NUCLEOTIDE SEQUENCE [LARGE SCALE GENOMIC DNA]</scope>
    <source>
        <strain evidence="2 3">GH-19</strain>
    </source>
</reference>
<dbReference type="SUPFAM" id="SSF48452">
    <property type="entry name" value="TPR-like"/>
    <property type="match status" value="1"/>
</dbReference>
<dbReference type="InterPro" id="IPR027974">
    <property type="entry name" value="DUF4470"/>
</dbReference>
<evidence type="ECO:0000259" key="1">
    <source>
        <dbReference type="Pfam" id="PF14737"/>
    </source>
</evidence>
<gene>
    <name evidence="2" type="ORF">VKT23_007549</name>
</gene>
<dbReference type="EMBL" id="JBANRG010000010">
    <property type="protein sequence ID" value="KAK7462968.1"/>
    <property type="molecule type" value="Genomic_DNA"/>
</dbReference>
<dbReference type="InterPro" id="IPR011990">
    <property type="entry name" value="TPR-like_helical_dom_sf"/>
</dbReference>
<protein>
    <recommendedName>
        <fullName evidence="1">DUF4470 domain-containing protein</fullName>
    </recommendedName>
</protein>
<sequence>MHMTGDALQLKEKGNECFQSGRISEAVAFYKKAESLAPEEPVYPSNLSAALYELGDYLACFQAISRAVANASTLNDDHAKLLLRLSTRLAKTLSHGSRSGTIDKEAIEQDKTVIEQLKALGMANGPKSETAMAWAQWERTEKEAELVLARAKTARERLAQMPLYKKIVYPTREFYSVGQDEPLSIVDDWGPDAVEQNPLKLESLTAAQRSCLAFLFAGVGDARHVYSSMIGLHRAYSKLGKKKQKDFNAHFTLLDIHPTALARDLVIMLLLDDLVVGGKSQAESEEIKATIMYTFAAAVMPPACYSRFDKTLNYLLETLKSDPTKLPPWIHVVRSAIPGLVESLTYWKTQAPSRSTRITLERHQLKDDSMVEASILGSAPQFAAQVEDMKARERKMWTDGVDKMPEAQIIELGRKFMSPPECPGENDPKKRASWLRNAKGIIVDKSLELYGDTGLRKDAMHFDFEKGFFKLVKTLVPPPTVLEGMKPVKDVWTDYRDIQERGTPRGARQRDILDKANEYIAANWKPNMSLFDIYQEEQKLPSTSLFGGMTNAGEVGYPNLIFNTHAVVQQIQTAAERLGVYTGKQKVNKDCPSYSVVVAFFDGVVEGLKAMKGKIKWEILQGEMCQTLLSMKLGADTVRPAEFPRRFMRIWQSNVPDYTHGTLNSAIYVAPCLDNDPHAGASSNCLLNTGIWKSGEEFCHNFSLLYPGELERYLGFLAKDMVPVFGLITLVPSNQAYPLPLSRLAGRQELYHWLTRILLYTIVPPQPRPDILRPRLPNNLTAFLNVLLHLHSIGYPGHWLSQFLSDVVTDQLYSTAVPYLGKTIIPPSEHGRTTAKRKLHLNPWLPDFELLVSSAYEALPFPVPLPDGHSEDDFHIASMDDMGCYEAKITQWSVSSMMPFLNNGDFVLSLIFKSPGSPETNTLAKRLGDVVEGKVTRKGQIYIQTVVETCDMKSGKIVWRMRRPRFEKMKRDNWTLEPMRSDIQEAAAFRIPASAWYEIPTN</sequence>
<feature type="domain" description="DUF4470" evidence="1">
    <location>
        <begin position="208"/>
        <end position="273"/>
    </location>
</feature>
<proteinExistence type="predicted"/>
<dbReference type="Proteomes" id="UP001498398">
    <property type="component" value="Unassembled WGS sequence"/>
</dbReference>
<accession>A0ABR1JMZ8</accession>
<name>A0ABR1JMZ8_9AGAR</name>
<keyword evidence="3" id="KW-1185">Reference proteome</keyword>
<evidence type="ECO:0000313" key="3">
    <source>
        <dbReference type="Proteomes" id="UP001498398"/>
    </source>
</evidence>
<dbReference type="Pfam" id="PF14737">
    <property type="entry name" value="DUF4470"/>
    <property type="match status" value="1"/>
</dbReference>